<evidence type="ECO:0000313" key="5">
    <source>
        <dbReference type="EMBL" id="RUP76544.1"/>
    </source>
</evidence>
<comment type="caution">
    <text evidence="5">The sequence shown here is derived from an EMBL/GenBank/DDBJ whole genome shotgun (WGS) entry which is preliminary data.</text>
</comment>
<dbReference type="GO" id="GO:0016798">
    <property type="term" value="F:hydrolase activity, acting on glycosyl bonds"/>
    <property type="evidence" value="ECO:0007669"/>
    <property type="project" value="UniProtKB-KW"/>
</dbReference>
<keyword evidence="1" id="KW-0378">Hydrolase</keyword>
<name>A0A3S0SL47_9MOLU</name>
<reference evidence="5 6" key="1">
    <citation type="journal article" date="2019" name="Genome Biol. Evol.">
        <title>Toxin and genome evolution in a Drosophila defensive symbiosis.</title>
        <authorList>
            <person name="Ballinger M.J."/>
            <person name="Gawryluk R.M."/>
            <person name="Perlman S.J."/>
        </authorList>
    </citation>
    <scope>NUCLEOTIDE SEQUENCE [LARGE SCALE GENOMIC DNA]</scope>
    <source>
        <strain evidence="6">sNeo</strain>
    </source>
</reference>
<dbReference type="Proteomes" id="UP000274545">
    <property type="component" value="Unassembled WGS sequence"/>
</dbReference>
<accession>A0A3S0SL47</accession>
<dbReference type="GO" id="GO:0005975">
    <property type="term" value="P:carbohydrate metabolic process"/>
    <property type="evidence" value="ECO:0007669"/>
    <property type="project" value="InterPro"/>
</dbReference>
<dbReference type="InterPro" id="IPR050542">
    <property type="entry name" value="Glycosyl_Hydrlase18_Chitinase"/>
</dbReference>
<dbReference type="AlphaFoldDB" id="A0A3S0SL47"/>
<dbReference type="EMBL" id="RAHC01000007">
    <property type="protein sequence ID" value="RUP76544.1"/>
    <property type="molecule type" value="Genomic_DNA"/>
</dbReference>
<keyword evidence="3" id="KW-0732">Signal</keyword>
<dbReference type="PANTHER" id="PTHR45708">
    <property type="entry name" value="ENDOCHITINASE"/>
    <property type="match status" value="1"/>
</dbReference>
<feature type="chain" id="PRO_5018564811" evidence="3">
    <location>
        <begin position="29"/>
        <end position="276"/>
    </location>
</feature>
<sequence length="276" mass="31206">MKGVIIMNGLISLLSTLTLVTNAPLSLANNNLTTNHSSQEHKPILVGYWHNWDNGAEYQGGTAKYLDLANVPQEYDFINVSFMKSYKIGEIPTFIPEVPHKSQFTQIEKNNYFTNQVKLVQERGQKVILSLGGADAHIDLKIADLQPFTEEIMNLVSMFGFDGIDIDLEQAAIADGENEYIIPQVLMGLKDHYAKNNKEFLITMAPEFPYLRTNSSQGKYLPYLKTIGDYLDFVSPQFYNQAGDGVNVPLEEQEALGFNGWWLTQNDAKYKAEFLY</sequence>
<dbReference type="InterPro" id="IPR017853">
    <property type="entry name" value="GH"/>
</dbReference>
<gene>
    <name evidence="5" type="ORF">D6D54_05775</name>
</gene>
<dbReference type="PROSITE" id="PS51910">
    <property type="entry name" value="GH18_2"/>
    <property type="match status" value="1"/>
</dbReference>
<dbReference type="Gene3D" id="3.20.20.80">
    <property type="entry name" value="Glycosidases"/>
    <property type="match status" value="1"/>
</dbReference>
<keyword evidence="2" id="KW-0326">Glycosidase</keyword>
<evidence type="ECO:0000259" key="4">
    <source>
        <dbReference type="PROSITE" id="PS51910"/>
    </source>
</evidence>
<dbReference type="Pfam" id="PF00704">
    <property type="entry name" value="Glyco_hydro_18"/>
    <property type="match status" value="1"/>
</dbReference>
<evidence type="ECO:0000256" key="3">
    <source>
        <dbReference type="SAM" id="SignalP"/>
    </source>
</evidence>
<evidence type="ECO:0000256" key="1">
    <source>
        <dbReference type="ARBA" id="ARBA00022801"/>
    </source>
</evidence>
<proteinExistence type="predicted"/>
<dbReference type="InterPro" id="IPR001223">
    <property type="entry name" value="Glyco_hydro18_cat"/>
</dbReference>
<protein>
    <submittedName>
        <fullName evidence="5">Chitinase</fullName>
    </submittedName>
</protein>
<feature type="domain" description="GH18" evidence="4">
    <location>
        <begin position="43"/>
        <end position="276"/>
    </location>
</feature>
<dbReference type="SUPFAM" id="SSF51445">
    <property type="entry name" value="(Trans)glycosidases"/>
    <property type="match status" value="1"/>
</dbReference>
<dbReference type="PANTHER" id="PTHR45708:SF49">
    <property type="entry name" value="ENDOCHITINASE"/>
    <property type="match status" value="1"/>
</dbReference>
<organism evidence="5 6">
    <name type="scientific">Spiroplasma poulsonii</name>
    <dbReference type="NCBI Taxonomy" id="2138"/>
    <lineage>
        <taxon>Bacteria</taxon>
        <taxon>Bacillati</taxon>
        <taxon>Mycoplasmatota</taxon>
        <taxon>Mollicutes</taxon>
        <taxon>Entomoplasmatales</taxon>
        <taxon>Spiroplasmataceae</taxon>
        <taxon>Spiroplasma</taxon>
    </lineage>
</organism>
<evidence type="ECO:0000256" key="2">
    <source>
        <dbReference type="ARBA" id="ARBA00023295"/>
    </source>
</evidence>
<feature type="signal peptide" evidence="3">
    <location>
        <begin position="1"/>
        <end position="28"/>
    </location>
</feature>
<evidence type="ECO:0000313" key="6">
    <source>
        <dbReference type="Proteomes" id="UP000274545"/>
    </source>
</evidence>